<organism evidence="3 4">
    <name type="scientific">Amphibalanus amphitrite</name>
    <name type="common">Striped barnacle</name>
    <name type="synonym">Balanus amphitrite</name>
    <dbReference type="NCBI Taxonomy" id="1232801"/>
    <lineage>
        <taxon>Eukaryota</taxon>
        <taxon>Metazoa</taxon>
        <taxon>Ecdysozoa</taxon>
        <taxon>Arthropoda</taxon>
        <taxon>Crustacea</taxon>
        <taxon>Multicrustacea</taxon>
        <taxon>Cirripedia</taxon>
        <taxon>Thoracica</taxon>
        <taxon>Thoracicalcarea</taxon>
        <taxon>Balanomorpha</taxon>
        <taxon>Balanoidea</taxon>
        <taxon>Balanidae</taxon>
        <taxon>Amphibalaninae</taxon>
        <taxon>Amphibalanus</taxon>
    </lineage>
</organism>
<dbReference type="PANTHER" id="PTHR41146:SF1">
    <property type="entry name" value="DIURETIC HORMONE CLASS 2"/>
    <property type="match status" value="1"/>
</dbReference>
<dbReference type="PANTHER" id="PTHR41146">
    <property type="entry name" value="DIURETIC HORMONE CLASS 2"/>
    <property type="match status" value="1"/>
</dbReference>
<name>A0A6A4V600_AMPAM</name>
<accession>A0A6A4V600</accession>
<dbReference type="Proteomes" id="UP000440578">
    <property type="component" value="Unassembled WGS sequence"/>
</dbReference>
<dbReference type="GO" id="GO:0007589">
    <property type="term" value="P:body fluid secretion"/>
    <property type="evidence" value="ECO:0007669"/>
    <property type="project" value="InterPro"/>
</dbReference>
<protein>
    <submittedName>
        <fullName evidence="3">Diuretic hormone class 2</fullName>
    </submittedName>
</protein>
<proteinExistence type="predicted"/>
<dbReference type="GO" id="GO:0001664">
    <property type="term" value="F:G protein-coupled receptor binding"/>
    <property type="evidence" value="ECO:0007669"/>
    <property type="project" value="TreeGrafter"/>
</dbReference>
<comment type="subcellular location">
    <subcellularLocation>
        <location evidence="1">Secreted</location>
    </subcellularLocation>
</comment>
<keyword evidence="4" id="KW-1185">Reference proteome</keyword>
<dbReference type="GO" id="GO:0005615">
    <property type="term" value="C:extracellular space"/>
    <property type="evidence" value="ECO:0007669"/>
    <property type="project" value="TreeGrafter"/>
</dbReference>
<dbReference type="EMBL" id="VIIS01001985">
    <property type="protein sequence ID" value="KAF0290036.1"/>
    <property type="molecule type" value="Genomic_DNA"/>
</dbReference>
<dbReference type="GO" id="GO:0008613">
    <property type="term" value="F:diuretic hormone activity"/>
    <property type="evidence" value="ECO:0007669"/>
    <property type="project" value="InterPro"/>
</dbReference>
<dbReference type="AlphaFoldDB" id="A0A6A4V600"/>
<evidence type="ECO:0000256" key="1">
    <source>
        <dbReference type="ARBA" id="ARBA00004613"/>
    </source>
</evidence>
<evidence type="ECO:0000313" key="3">
    <source>
        <dbReference type="EMBL" id="KAF0290036.1"/>
    </source>
</evidence>
<evidence type="ECO:0000313" key="4">
    <source>
        <dbReference type="Proteomes" id="UP000440578"/>
    </source>
</evidence>
<keyword evidence="2" id="KW-0964">Secreted</keyword>
<comment type="caution">
    <text evidence="3">The sequence shown here is derived from an EMBL/GenBank/DDBJ whole genome shotgun (WGS) entry which is preliminary data.</text>
</comment>
<reference evidence="3 4" key="1">
    <citation type="submission" date="2019-07" db="EMBL/GenBank/DDBJ databases">
        <title>Draft genome assembly of a fouling barnacle, Amphibalanus amphitrite (Darwin, 1854): The first reference genome for Thecostraca.</title>
        <authorList>
            <person name="Kim W."/>
        </authorList>
    </citation>
    <scope>NUCLEOTIDE SEQUENCE [LARGE SCALE GENOMIC DNA]</scope>
    <source>
        <strain evidence="3">SNU_AA5</strain>
        <tissue evidence="3">Soma without cirri and trophi</tissue>
    </source>
</reference>
<sequence>MLRQIHKQDRTCSEFGLAPDNLPALGCPVDPFQSTGDAAVGLHIVGGRSAVGTQSPPPPPPGSSMERAAAALLVLAAVTLGSLAAAGPRRAAADAVYLPDTRLWPLLIVNDKRNLDFGVGRGFSGALQAKHRMGWAAATDPSGPGRRR</sequence>
<evidence type="ECO:0000256" key="2">
    <source>
        <dbReference type="ARBA" id="ARBA00022525"/>
    </source>
</evidence>
<dbReference type="InterPro" id="IPR034439">
    <property type="entry name" value="DH2-like"/>
</dbReference>
<gene>
    <name evidence="3" type="primary">DIUX_2</name>
    <name evidence="3" type="ORF">FJT64_011752</name>
</gene>